<feature type="region of interest" description="Disordered" evidence="1">
    <location>
        <begin position="1047"/>
        <end position="1165"/>
    </location>
</feature>
<feature type="region of interest" description="Disordered" evidence="1">
    <location>
        <begin position="892"/>
        <end position="1023"/>
    </location>
</feature>
<feature type="region of interest" description="Disordered" evidence="1">
    <location>
        <begin position="246"/>
        <end position="301"/>
    </location>
</feature>
<comment type="caution">
    <text evidence="2">The sequence shown here is derived from an EMBL/GenBank/DDBJ whole genome shotgun (WGS) entry which is preliminary data.</text>
</comment>
<dbReference type="EMBL" id="CAJOBO010000822">
    <property type="protein sequence ID" value="CAF4295755.1"/>
    <property type="molecule type" value="Genomic_DNA"/>
</dbReference>
<dbReference type="Proteomes" id="UP000663851">
    <property type="component" value="Unassembled WGS sequence"/>
</dbReference>
<feature type="compositionally biased region" description="Polar residues" evidence="1">
    <location>
        <begin position="1014"/>
        <end position="1023"/>
    </location>
</feature>
<evidence type="ECO:0000313" key="3">
    <source>
        <dbReference type="Proteomes" id="UP000663851"/>
    </source>
</evidence>
<feature type="compositionally biased region" description="Low complexity" evidence="1">
    <location>
        <begin position="352"/>
        <end position="364"/>
    </location>
</feature>
<feature type="compositionally biased region" description="Basic residues" evidence="1">
    <location>
        <begin position="954"/>
        <end position="966"/>
    </location>
</feature>
<feature type="compositionally biased region" description="Polar residues" evidence="1">
    <location>
        <begin position="1064"/>
        <end position="1073"/>
    </location>
</feature>
<feature type="compositionally biased region" description="Polar residues" evidence="1">
    <location>
        <begin position="276"/>
        <end position="300"/>
    </location>
</feature>
<feature type="compositionally biased region" description="Basic and acidic residues" evidence="1">
    <location>
        <begin position="596"/>
        <end position="605"/>
    </location>
</feature>
<feature type="region of interest" description="Disordered" evidence="1">
    <location>
        <begin position="718"/>
        <end position="746"/>
    </location>
</feature>
<feature type="compositionally biased region" description="Polar residues" evidence="1">
    <location>
        <begin position="967"/>
        <end position="978"/>
    </location>
</feature>
<feature type="compositionally biased region" description="Pro residues" evidence="1">
    <location>
        <begin position="733"/>
        <end position="746"/>
    </location>
</feature>
<feature type="compositionally biased region" description="Low complexity" evidence="1">
    <location>
        <begin position="893"/>
        <end position="909"/>
    </location>
</feature>
<feature type="compositionally biased region" description="Low complexity" evidence="1">
    <location>
        <begin position="1092"/>
        <end position="1105"/>
    </location>
</feature>
<feature type="compositionally biased region" description="Basic and acidic residues" evidence="1">
    <location>
        <begin position="916"/>
        <end position="933"/>
    </location>
</feature>
<feature type="compositionally biased region" description="Low complexity" evidence="1">
    <location>
        <begin position="1116"/>
        <end position="1127"/>
    </location>
</feature>
<reference evidence="2" key="1">
    <citation type="submission" date="2021-02" db="EMBL/GenBank/DDBJ databases">
        <authorList>
            <person name="Nowell W R."/>
        </authorList>
    </citation>
    <scope>NUCLEOTIDE SEQUENCE</scope>
</reference>
<feature type="region of interest" description="Disordered" evidence="1">
    <location>
        <begin position="682"/>
        <end position="703"/>
    </location>
</feature>
<feature type="compositionally biased region" description="Polar residues" evidence="1">
    <location>
        <begin position="342"/>
        <end position="351"/>
    </location>
</feature>
<feature type="region of interest" description="Disordered" evidence="1">
    <location>
        <begin position="342"/>
        <end position="370"/>
    </location>
</feature>
<feature type="compositionally biased region" description="Polar residues" evidence="1">
    <location>
        <begin position="1106"/>
        <end position="1115"/>
    </location>
</feature>
<feature type="compositionally biased region" description="Basic residues" evidence="1">
    <location>
        <begin position="934"/>
        <end position="947"/>
    </location>
</feature>
<evidence type="ECO:0008006" key="4">
    <source>
        <dbReference type="Google" id="ProtNLM"/>
    </source>
</evidence>
<organism evidence="2 3">
    <name type="scientific">Rotaria socialis</name>
    <dbReference type="NCBI Taxonomy" id="392032"/>
    <lineage>
        <taxon>Eukaryota</taxon>
        <taxon>Metazoa</taxon>
        <taxon>Spiralia</taxon>
        <taxon>Gnathifera</taxon>
        <taxon>Rotifera</taxon>
        <taxon>Eurotatoria</taxon>
        <taxon>Bdelloidea</taxon>
        <taxon>Philodinida</taxon>
        <taxon>Philodinidae</taxon>
        <taxon>Rotaria</taxon>
    </lineage>
</organism>
<feature type="compositionally biased region" description="Basic and acidic residues" evidence="1">
    <location>
        <begin position="1131"/>
        <end position="1155"/>
    </location>
</feature>
<accession>A0A820HMH6</accession>
<gene>
    <name evidence="2" type="ORF">HFQ381_LOCUS13219</name>
</gene>
<protein>
    <recommendedName>
        <fullName evidence="4">DUF3715 domain-containing protein</fullName>
    </recommendedName>
</protein>
<name>A0A820HMH6_9BILA</name>
<feature type="compositionally biased region" description="Basic and acidic residues" evidence="1">
    <location>
        <begin position="1000"/>
        <end position="1013"/>
    </location>
</feature>
<feature type="region of interest" description="Disordered" evidence="1">
    <location>
        <begin position="590"/>
        <end position="616"/>
    </location>
</feature>
<feature type="compositionally biased region" description="Basic and acidic residues" evidence="1">
    <location>
        <begin position="1051"/>
        <end position="1063"/>
    </location>
</feature>
<feature type="compositionally biased region" description="Basic and acidic residues" evidence="1">
    <location>
        <begin position="682"/>
        <end position="694"/>
    </location>
</feature>
<evidence type="ECO:0000256" key="1">
    <source>
        <dbReference type="SAM" id="MobiDB-lite"/>
    </source>
</evidence>
<proteinExistence type="predicted"/>
<sequence>MEDRDGKKPFVIPKTHTSNNEIVITEKPDSRNVIELFNDIKSCALEAHFDFRQAFCKSCDTIRNQKLQKLYNEKRMKMKKDQDPIERFGFHLITYRDVALNVANNGVQCEQLFFPIEKYLGNPKDGIHLSRRPDVLLTSSGAQGLYRFGLLVCKILLGKGYATVPSIDNKQLSAQLHYDHHFCKIQAINKEQRHIDDLLANSLIFCYEHDNFEPKPQPSQILPIAILWYDLNEKFSPEFISTNVTKTASKKESVHHNGNNNSKKPPLKKKPSNQSTKSIPSHSNKSIIPLSTLNSINRQDSSQDKYTTEIISNSNPHEFVALSQTKYPHHLLVPYNRLHSKPSLSISPNADQQQQHTTTIQQTTNIRDPRLLRTKHESSLTSLETIPLSQQNFTYERSSSSGSLSINSTKSSLDNPLLITKSSSLIKIPLNSSTSLSDPRLKTVKNTRNIFYLELQAVKHTLQQQKRLNTYYDSKTDLTSKTNYTVIPYLTRQVSNDEYVRLLNDDSNTHKFHRHSNGIDYSLLNVSVIDCLNFGLVTSTINNHICIDLDKIENKLASEQIEMSNDLIQREKQINSQYIRLRLREKRQRKIQQQINERKNQDKASRTSPLPLPNSKLYLTTGRQLLKEHKPTTKSANTHVPSDLIDFFSREYKNETRPHVKHILAEIVGIFIEKYHNELNQKEQTKEQNEEKNHIATNESMTDDQTINFVIDMDIESPSSQGLYDHDERFRVPTPPPPPPPPPPPTIPSIPETIFTQPLTSFIFNHTLSNESSEIFENIHYNALCQKSIGEFSEQYQPNDIVLPDSNAIKMSESELIPSEETVFKTCLGQFESSSSSENNSMVDNHSLPINKNIQQAENIPLSIIENCSINTTNDPSRSFDELVRLLTQEAYTSKSTSSIKNQNNNNRSYNHRHQREQQQRRRRSFERNDNKTKKSLSNRFNSRRLHSPPSNNRTRRSKSPHKKVSSTRVVTLTSNHSKVLHENQKKKRKAGLGEEDDQQDVRNEPTVKRIKIDQNSSTSTTTIKIQNSTETIEKDVGLKSIVTVPSINNDHNHRHDLQERQRPASSTPSTVDNTKRKSSHTRSKSKEKSPRSSTNSRSSPIKNSKVISKSNTDVKSSLKSSQRLSSNNHNRREPIETRDVKHPRERRRSPDLSNHKHKRYSNQSTDRLDLFNEISHRNTVSSTYRQRNINDLIPLNHVNNFQQQQPSSHKRFNYNHQSVADHPRFTNPNLLVNSVPLMDFHYSKSSTHNRSISPITNQDRNFNSSYYQHNSFDRFDSTRTRLVDFKSSDTIERLQKILENNPNGLFHN</sequence>
<dbReference type="SUPFAM" id="SSF101447">
    <property type="entry name" value="Formin homology 2 domain (FH2 domain)"/>
    <property type="match status" value="1"/>
</dbReference>
<evidence type="ECO:0000313" key="2">
    <source>
        <dbReference type="EMBL" id="CAF4295755.1"/>
    </source>
</evidence>